<dbReference type="AlphaFoldDB" id="A0AAV5DT35"/>
<evidence type="ECO:0000313" key="1">
    <source>
        <dbReference type="EMBL" id="GJN13414.1"/>
    </source>
</evidence>
<dbReference type="EMBL" id="BQKI01000071">
    <property type="protein sequence ID" value="GJN13414.1"/>
    <property type="molecule type" value="Genomic_DNA"/>
</dbReference>
<reference evidence="1" key="1">
    <citation type="journal article" date="2018" name="DNA Res.">
        <title>Multiple hybrid de novo genome assembly of finger millet, an orphan allotetraploid crop.</title>
        <authorList>
            <person name="Hatakeyama M."/>
            <person name="Aluri S."/>
            <person name="Balachadran M.T."/>
            <person name="Sivarajan S.R."/>
            <person name="Patrignani A."/>
            <person name="Gruter S."/>
            <person name="Poveda L."/>
            <person name="Shimizu-Inatsugi R."/>
            <person name="Baeten J."/>
            <person name="Francoijs K.J."/>
            <person name="Nataraja K.N."/>
            <person name="Reddy Y.A.N."/>
            <person name="Phadnis S."/>
            <person name="Ravikumar R.L."/>
            <person name="Schlapbach R."/>
            <person name="Sreeman S.M."/>
            <person name="Shimizu K.K."/>
        </authorList>
    </citation>
    <scope>NUCLEOTIDE SEQUENCE</scope>
</reference>
<comment type="caution">
    <text evidence="1">The sequence shown here is derived from an EMBL/GenBank/DDBJ whole genome shotgun (WGS) entry which is preliminary data.</text>
</comment>
<gene>
    <name evidence="1" type="primary">gb00111</name>
    <name evidence="1" type="ORF">PR202_gb00111</name>
</gene>
<sequence>MPSPPRPLDAPGYRRPTIEARRQIISGLRRQLAVVPPFVFLAPVSCWVAWLHCSEGAEQPDRPQFC</sequence>
<keyword evidence="2" id="KW-1185">Reference proteome</keyword>
<reference evidence="1" key="2">
    <citation type="submission" date="2021-12" db="EMBL/GenBank/DDBJ databases">
        <title>Resequencing data analysis of finger millet.</title>
        <authorList>
            <person name="Hatakeyama M."/>
            <person name="Aluri S."/>
            <person name="Balachadran M.T."/>
            <person name="Sivarajan S.R."/>
            <person name="Poveda L."/>
            <person name="Shimizu-Inatsugi R."/>
            <person name="Schlapbach R."/>
            <person name="Sreeman S.M."/>
            <person name="Shimizu K.K."/>
        </authorList>
    </citation>
    <scope>NUCLEOTIDE SEQUENCE</scope>
</reference>
<name>A0AAV5DT35_ELECO</name>
<organism evidence="1 2">
    <name type="scientific">Eleusine coracana subsp. coracana</name>
    <dbReference type="NCBI Taxonomy" id="191504"/>
    <lineage>
        <taxon>Eukaryota</taxon>
        <taxon>Viridiplantae</taxon>
        <taxon>Streptophyta</taxon>
        <taxon>Embryophyta</taxon>
        <taxon>Tracheophyta</taxon>
        <taxon>Spermatophyta</taxon>
        <taxon>Magnoliopsida</taxon>
        <taxon>Liliopsida</taxon>
        <taxon>Poales</taxon>
        <taxon>Poaceae</taxon>
        <taxon>PACMAD clade</taxon>
        <taxon>Chloridoideae</taxon>
        <taxon>Cynodonteae</taxon>
        <taxon>Eleusininae</taxon>
        <taxon>Eleusine</taxon>
    </lineage>
</organism>
<evidence type="ECO:0000313" key="2">
    <source>
        <dbReference type="Proteomes" id="UP001054889"/>
    </source>
</evidence>
<proteinExistence type="predicted"/>
<protein>
    <submittedName>
        <fullName evidence="1">Uncharacterized protein</fullName>
    </submittedName>
</protein>
<accession>A0AAV5DT35</accession>
<dbReference type="Proteomes" id="UP001054889">
    <property type="component" value="Unassembled WGS sequence"/>
</dbReference>